<evidence type="ECO:0000313" key="1">
    <source>
        <dbReference type="EMBL" id="AHZ73704.1"/>
    </source>
</evidence>
<dbReference type="RefSeq" id="WP_010466589.1">
    <property type="nucleotide sequence ID" value="NZ_CP005961.1"/>
</dbReference>
<name>A0A024ELE6_9PSED</name>
<organism evidence="1 2">
    <name type="scientific">Pseudomonas mandelii JR-1</name>
    <dbReference type="NCBI Taxonomy" id="1147786"/>
    <lineage>
        <taxon>Bacteria</taxon>
        <taxon>Pseudomonadati</taxon>
        <taxon>Pseudomonadota</taxon>
        <taxon>Gammaproteobacteria</taxon>
        <taxon>Pseudomonadales</taxon>
        <taxon>Pseudomonadaceae</taxon>
        <taxon>Pseudomonas</taxon>
    </lineage>
</organism>
<keyword evidence="1" id="KW-0614">Plasmid</keyword>
<evidence type="ECO:0000313" key="2">
    <source>
        <dbReference type="Proteomes" id="UP000026913"/>
    </source>
</evidence>
<sequence length="62" mass="7045">MNQLQAIYLMELRELLVSDGTVKVPENIAQTVSPDVLDIRYLKRWAVFNNIIPEAAEIGITM</sequence>
<reference evidence="1 2" key="1">
    <citation type="journal article" date="2012" name="J. Bacteriol.">
        <title>Genome sequence of cold-adapted Pseudomonas mandelii strain JR-1.</title>
        <authorList>
            <person name="Jang S.H."/>
            <person name="Kim J."/>
            <person name="Kim J."/>
            <person name="Hong S."/>
            <person name="Lee C."/>
        </authorList>
    </citation>
    <scope>NUCLEOTIDE SEQUENCE [LARGE SCALE GENOMIC DNA]</scope>
    <source>
        <strain evidence="1 2">JR-1</strain>
        <plasmid evidence="2">Plasmid</plasmid>
    </source>
</reference>
<dbReference type="EMBL" id="CP005961">
    <property type="protein sequence ID" value="AHZ73704.1"/>
    <property type="molecule type" value="Genomic_DNA"/>
</dbReference>
<dbReference type="OrthoDB" id="6939038at2"/>
<dbReference type="Proteomes" id="UP000026913">
    <property type="component" value="Plasmid unnamed"/>
</dbReference>
<dbReference type="KEGG" id="pman:OU5_P0452"/>
<gene>
    <name evidence="1" type="ORF">OU5_P0452</name>
</gene>
<dbReference type="HOGENOM" id="CLU_2900812_0_0_6"/>
<proteinExistence type="predicted"/>
<geneLocation type="plasmid" evidence="2"/>
<dbReference type="AlphaFoldDB" id="A0A024ELE6"/>
<accession>A0A024ELE6</accession>
<protein>
    <submittedName>
        <fullName evidence="1">Uncharacterized protein</fullName>
    </submittedName>
</protein>